<gene>
    <name evidence="1" type="ORF">G6731_00075</name>
</gene>
<organism evidence="1 2">
    <name type="scientific">Polynucleobacter paneuropaeus</name>
    <dbReference type="NCBI Taxonomy" id="2527775"/>
    <lineage>
        <taxon>Bacteria</taxon>
        <taxon>Pseudomonadati</taxon>
        <taxon>Pseudomonadota</taxon>
        <taxon>Betaproteobacteria</taxon>
        <taxon>Burkholderiales</taxon>
        <taxon>Burkholderiaceae</taxon>
        <taxon>Polynucleobacter</taxon>
    </lineage>
</organism>
<dbReference type="EMBL" id="JAANEY010000001">
    <property type="protein sequence ID" value="MBT8550359.1"/>
    <property type="molecule type" value="Genomic_DNA"/>
</dbReference>
<comment type="caution">
    <text evidence="1">The sequence shown here is derived from an EMBL/GenBank/DDBJ whole genome shotgun (WGS) entry which is preliminary data.</text>
</comment>
<sequence>MTHIAKSVRPQRFAKSSWEKTLERLEERTQKDAMLLVVPSKHRHYKMVRAAIAKAKFKGNHLMAADTIIHALQIAEDFRLHPKIPYRGTRPTWQNMGQKSGAGRPNDDLRHFYLFNALTRAWILGFGKLPRINQPGDFLESPFVIFARTILLHIGIGNKLVDYIDQYRSYKKALRRGLDYEQWYRLRAAGQRFRQGGAICAVL</sequence>
<evidence type="ECO:0000313" key="1">
    <source>
        <dbReference type="EMBL" id="MBT8550359.1"/>
    </source>
</evidence>
<reference evidence="1" key="1">
    <citation type="journal article" date="2021" name="Genome Biol. Evol.">
        <title>Continental-Scale Gene Flow Prevents Allopatric Divergence of Pelagic Freshwater Bacteria.</title>
        <authorList>
            <person name="Hoetzinger M."/>
            <person name="Pitt A."/>
            <person name="Huemer A."/>
            <person name="Hahn M.W."/>
        </authorList>
    </citation>
    <scope>NUCLEOTIDE SEQUENCE</scope>
    <source>
        <strain evidence="1">SM1-W8</strain>
    </source>
</reference>
<dbReference type="AlphaFoldDB" id="A0A9Q2ZUY3"/>
<proteinExistence type="predicted"/>
<accession>A0A9Q2ZUY3</accession>
<name>A0A9Q2ZUY3_9BURK</name>
<evidence type="ECO:0000313" key="2">
    <source>
        <dbReference type="Proteomes" id="UP000783102"/>
    </source>
</evidence>
<dbReference type="Proteomes" id="UP000783102">
    <property type="component" value="Unassembled WGS sequence"/>
</dbReference>
<protein>
    <submittedName>
        <fullName evidence="1">Uncharacterized protein</fullName>
    </submittedName>
</protein>